<proteinExistence type="predicted"/>
<comment type="caution">
    <text evidence="1">The sequence shown here is derived from an EMBL/GenBank/DDBJ whole genome shotgun (WGS) entry which is preliminary data.</text>
</comment>
<reference evidence="1" key="1">
    <citation type="journal article" date="2023" name="bioRxiv">
        <title>Improved chromosome-level genome assembly for marigold (Tagetes erecta).</title>
        <authorList>
            <person name="Jiang F."/>
            <person name="Yuan L."/>
            <person name="Wang S."/>
            <person name="Wang H."/>
            <person name="Xu D."/>
            <person name="Wang A."/>
            <person name="Fan W."/>
        </authorList>
    </citation>
    <scope>NUCLEOTIDE SEQUENCE</scope>
    <source>
        <strain evidence="1">WSJ</strain>
        <tissue evidence="1">Leaf</tissue>
    </source>
</reference>
<organism evidence="1 2">
    <name type="scientific">Tagetes erecta</name>
    <name type="common">African marigold</name>
    <dbReference type="NCBI Taxonomy" id="13708"/>
    <lineage>
        <taxon>Eukaryota</taxon>
        <taxon>Viridiplantae</taxon>
        <taxon>Streptophyta</taxon>
        <taxon>Embryophyta</taxon>
        <taxon>Tracheophyta</taxon>
        <taxon>Spermatophyta</taxon>
        <taxon>Magnoliopsida</taxon>
        <taxon>eudicotyledons</taxon>
        <taxon>Gunneridae</taxon>
        <taxon>Pentapetalae</taxon>
        <taxon>asterids</taxon>
        <taxon>campanulids</taxon>
        <taxon>Asterales</taxon>
        <taxon>Asteraceae</taxon>
        <taxon>Asteroideae</taxon>
        <taxon>Heliantheae alliance</taxon>
        <taxon>Tageteae</taxon>
        <taxon>Tagetes</taxon>
    </lineage>
</organism>
<dbReference type="PANTHER" id="PTHR47718:SF17">
    <property type="entry name" value="PROTEIN FAR1-RELATED SEQUENCE 5-LIKE"/>
    <property type="match status" value="1"/>
</dbReference>
<evidence type="ECO:0008006" key="3">
    <source>
        <dbReference type="Google" id="ProtNLM"/>
    </source>
</evidence>
<evidence type="ECO:0000313" key="1">
    <source>
        <dbReference type="EMBL" id="KAK1414977.1"/>
    </source>
</evidence>
<protein>
    <recommendedName>
        <fullName evidence="3">Protein FAR1-RELATED SEQUENCE</fullName>
    </recommendedName>
</protein>
<name>A0AAD8NN92_TARER</name>
<dbReference type="AlphaFoldDB" id="A0AAD8NN92"/>
<keyword evidence="2" id="KW-1185">Reference proteome</keyword>
<dbReference type="PANTHER" id="PTHR47718">
    <property type="entry name" value="OS01G0519700 PROTEIN"/>
    <property type="match status" value="1"/>
</dbReference>
<accession>A0AAD8NN92</accession>
<dbReference type="EMBL" id="JAUHHV010000008">
    <property type="protein sequence ID" value="KAK1414977.1"/>
    <property type="molecule type" value="Genomic_DNA"/>
</dbReference>
<evidence type="ECO:0000313" key="2">
    <source>
        <dbReference type="Proteomes" id="UP001229421"/>
    </source>
</evidence>
<sequence>MTGCEAHIRVELVQDKWKIYKFGEEHNHYFVNEEDMHFLASSRNVSQLHKHMIQSMAKIKTGPVRVFNVMRTIFGVFEEVGVSKVDCKNYKREINLFINEYDAEMMVGNLIKKKEHLPDFSCEYLTDDENCLVGYSMVFVPSTGIDNHNNNVSFGAALLASETAETYKWLLRCFLKAFGKQPDVDVTLCNTTDFKQRIFDNVWTDSLTPDEFEEGWHFVIEDFELSNNNWLDDIYQMRESWILVG</sequence>
<gene>
    <name evidence="1" type="ORF">QVD17_30743</name>
</gene>
<dbReference type="Proteomes" id="UP001229421">
    <property type="component" value="Unassembled WGS sequence"/>
</dbReference>